<dbReference type="InterPro" id="IPR011701">
    <property type="entry name" value="MFS"/>
</dbReference>
<feature type="transmembrane region" description="Helical" evidence="5">
    <location>
        <begin position="30"/>
        <end position="49"/>
    </location>
</feature>
<evidence type="ECO:0000313" key="7">
    <source>
        <dbReference type="EMBL" id="RWR99649.1"/>
    </source>
</evidence>
<dbReference type="PROSITE" id="PS50850">
    <property type="entry name" value="MFS"/>
    <property type="match status" value="1"/>
</dbReference>
<feature type="transmembrane region" description="Helical" evidence="5">
    <location>
        <begin position="372"/>
        <end position="393"/>
    </location>
</feature>
<keyword evidence="4 5" id="KW-0472">Membrane</keyword>
<dbReference type="GO" id="GO:0022857">
    <property type="term" value="F:transmembrane transporter activity"/>
    <property type="evidence" value="ECO:0007669"/>
    <property type="project" value="InterPro"/>
</dbReference>
<keyword evidence="2 5" id="KW-0812">Transmembrane</keyword>
<feature type="transmembrane region" description="Helical" evidence="5">
    <location>
        <begin position="214"/>
        <end position="234"/>
    </location>
</feature>
<feature type="transmembrane region" description="Helical" evidence="5">
    <location>
        <begin position="344"/>
        <end position="366"/>
    </location>
</feature>
<proteinExistence type="predicted"/>
<comment type="subcellular location">
    <subcellularLocation>
        <location evidence="1">Membrane</location>
        <topology evidence="1">Multi-pass membrane protein</topology>
    </subcellularLocation>
</comment>
<protein>
    <submittedName>
        <fullName evidence="7">Putative MFS-type transporter C09D4.1-like isoform X5</fullName>
    </submittedName>
</protein>
<dbReference type="InterPro" id="IPR020846">
    <property type="entry name" value="MFS_dom"/>
</dbReference>
<dbReference type="OrthoDB" id="422206at2759"/>
<dbReference type="InterPro" id="IPR049680">
    <property type="entry name" value="FLVCR1-2_SLC49-like"/>
</dbReference>
<dbReference type="SUPFAM" id="SSF103473">
    <property type="entry name" value="MFS general substrate transporter"/>
    <property type="match status" value="1"/>
</dbReference>
<organism evidence="7 8">
    <name type="scientific">Dinothrombium tinctorium</name>
    <dbReference type="NCBI Taxonomy" id="1965070"/>
    <lineage>
        <taxon>Eukaryota</taxon>
        <taxon>Metazoa</taxon>
        <taxon>Ecdysozoa</taxon>
        <taxon>Arthropoda</taxon>
        <taxon>Chelicerata</taxon>
        <taxon>Arachnida</taxon>
        <taxon>Acari</taxon>
        <taxon>Acariformes</taxon>
        <taxon>Trombidiformes</taxon>
        <taxon>Prostigmata</taxon>
        <taxon>Anystina</taxon>
        <taxon>Parasitengona</taxon>
        <taxon>Trombidioidea</taxon>
        <taxon>Trombidiidae</taxon>
        <taxon>Dinothrombium</taxon>
    </lineage>
</organism>
<name>A0A3S3PXK1_9ACAR</name>
<accession>A0A3S3PXK1</accession>
<dbReference type="EMBL" id="NCKU01014168">
    <property type="protein sequence ID" value="RWR99649.1"/>
    <property type="molecule type" value="Genomic_DNA"/>
</dbReference>
<evidence type="ECO:0000313" key="8">
    <source>
        <dbReference type="Proteomes" id="UP000285301"/>
    </source>
</evidence>
<feature type="domain" description="Major facilitator superfamily (MFS) profile" evidence="6">
    <location>
        <begin position="1"/>
        <end position="397"/>
    </location>
</feature>
<feature type="non-terminal residue" evidence="7">
    <location>
        <position position="1"/>
    </location>
</feature>
<evidence type="ECO:0000259" key="6">
    <source>
        <dbReference type="PROSITE" id="PS50850"/>
    </source>
</evidence>
<feature type="transmembrane region" description="Helical" evidence="5">
    <location>
        <begin position="56"/>
        <end position="78"/>
    </location>
</feature>
<evidence type="ECO:0000256" key="3">
    <source>
        <dbReference type="ARBA" id="ARBA00022989"/>
    </source>
</evidence>
<dbReference type="Proteomes" id="UP000285301">
    <property type="component" value="Unassembled WGS sequence"/>
</dbReference>
<keyword evidence="8" id="KW-1185">Reference proteome</keyword>
<evidence type="ECO:0000256" key="4">
    <source>
        <dbReference type="ARBA" id="ARBA00023136"/>
    </source>
</evidence>
<dbReference type="Pfam" id="PF07690">
    <property type="entry name" value="MFS_1"/>
    <property type="match status" value="1"/>
</dbReference>
<feature type="transmembrane region" description="Helical" evidence="5">
    <location>
        <begin position="281"/>
        <end position="303"/>
    </location>
</feature>
<comment type="caution">
    <text evidence="7">The sequence shown here is derived from an EMBL/GenBank/DDBJ whole genome shotgun (WGS) entry which is preliminary data.</text>
</comment>
<dbReference type="InterPro" id="IPR036259">
    <property type="entry name" value="MFS_trans_sf"/>
</dbReference>
<sequence>YTATNYYQHFEYATIADIIADYYNINIADVNWSALLYNIGCIVFLYPTLKCISRFGFHISLVSATTANAFGACIKLLALKLNLYALYLFGQIFPAFVALFPMSLPAILGANWFKSEHVAAVIGVNNAFTAFGCVVAFLFPSLIFDKLNSKHEVERALFYIAFTLAVITILILVLNTLIVKEKPKTPPSFAEQTRRESNVNNNDPITIVLRNKNYILLLIFSFVMSTSQVTTVVLEQVIAAQFAKSIAKRILTTAGVLSIISGIPGSLITGIICKRCKNYKWFLVILDVLVILFFSLYTLGLYLLNEIMIFVFIFLAAFVYNSQMVMVIDFIVEVTYPYPEATTLNIATGVGSIPGVAFVPMMSILIKKFDGTKANLIIISIAVINLILSLFVTNDLRRHHMNKKVSSIQIEMNQVKNCTKRASTI</sequence>
<feature type="transmembrane region" description="Helical" evidence="5">
    <location>
        <begin position="309"/>
        <end position="332"/>
    </location>
</feature>
<evidence type="ECO:0000256" key="5">
    <source>
        <dbReference type="SAM" id="Phobius"/>
    </source>
</evidence>
<gene>
    <name evidence="7" type="ORF">B4U79_16991</name>
</gene>
<dbReference type="AlphaFoldDB" id="A0A3S3PXK1"/>
<dbReference type="GO" id="GO:0016020">
    <property type="term" value="C:membrane"/>
    <property type="evidence" value="ECO:0007669"/>
    <property type="project" value="UniProtKB-SubCell"/>
</dbReference>
<dbReference type="PANTHER" id="PTHR10924">
    <property type="entry name" value="MAJOR FACILITATOR SUPERFAMILY PROTEIN-RELATED"/>
    <property type="match status" value="1"/>
</dbReference>
<feature type="transmembrane region" description="Helical" evidence="5">
    <location>
        <begin position="246"/>
        <end position="269"/>
    </location>
</feature>
<evidence type="ECO:0000256" key="1">
    <source>
        <dbReference type="ARBA" id="ARBA00004141"/>
    </source>
</evidence>
<dbReference type="Gene3D" id="1.20.1250.20">
    <property type="entry name" value="MFS general substrate transporter like domains"/>
    <property type="match status" value="1"/>
</dbReference>
<feature type="transmembrane region" description="Helical" evidence="5">
    <location>
        <begin position="84"/>
        <end position="108"/>
    </location>
</feature>
<reference evidence="7 8" key="1">
    <citation type="journal article" date="2018" name="Gigascience">
        <title>Genomes of trombidid mites reveal novel predicted allergens and laterally-transferred genes associated with secondary metabolism.</title>
        <authorList>
            <person name="Dong X."/>
            <person name="Chaisiri K."/>
            <person name="Xia D."/>
            <person name="Armstrong S.D."/>
            <person name="Fang Y."/>
            <person name="Donnelly M.J."/>
            <person name="Kadowaki T."/>
            <person name="McGarry J.W."/>
            <person name="Darby A.C."/>
            <person name="Makepeace B.L."/>
        </authorList>
    </citation>
    <scope>NUCLEOTIDE SEQUENCE [LARGE SCALE GENOMIC DNA]</scope>
    <source>
        <strain evidence="7">UoL-WK</strain>
    </source>
</reference>
<feature type="transmembrane region" description="Helical" evidence="5">
    <location>
        <begin position="156"/>
        <end position="179"/>
    </location>
</feature>
<dbReference type="PANTHER" id="PTHR10924:SF6">
    <property type="entry name" value="SOLUTE CARRIER FAMILY 49 MEMBER A3"/>
    <property type="match status" value="1"/>
</dbReference>
<feature type="transmembrane region" description="Helical" evidence="5">
    <location>
        <begin position="120"/>
        <end position="144"/>
    </location>
</feature>
<evidence type="ECO:0000256" key="2">
    <source>
        <dbReference type="ARBA" id="ARBA00022692"/>
    </source>
</evidence>
<keyword evidence="3 5" id="KW-1133">Transmembrane helix</keyword>